<dbReference type="OrthoDB" id="116380at2759"/>
<dbReference type="AlphaFoldDB" id="A0A815ZRC8"/>
<evidence type="ECO:0000313" key="3">
    <source>
        <dbReference type="EMBL" id="CAF4268929.1"/>
    </source>
</evidence>
<dbReference type="EMBL" id="CAJOBC010098760">
    <property type="protein sequence ID" value="CAF4456330.1"/>
    <property type="molecule type" value="Genomic_DNA"/>
</dbReference>
<dbReference type="Proteomes" id="UP000677228">
    <property type="component" value="Unassembled WGS sequence"/>
</dbReference>
<proteinExistence type="predicted"/>
<dbReference type="Gene3D" id="1.20.1110.10">
    <property type="entry name" value="Calcium-transporting ATPase, transmembrane domain"/>
    <property type="match status" value="1"/>
</dbReference>
<dbReference type="SUPFAM" id="SSF81665">
    <property type="entry name" value="Calcium ATPase, transmembrane domain M"/>
    <property type="match status" value="1"/>
</dbReference>
<dbReference type="EMBL" id="CAJOBA010053848">
    <property type="protein sequence ID" value="CAF4268929.1"/>
    <property type="molecule type" value="Genomic_DNA"/>
</dbReference>
<accession>A0A815ZRC8</accession>
<name>A0A815ZRC8_9BILA</name>
<protein>
    <submittedName>
        <fullName evidence="2">Uncharacterized protein</fullName>
    </submittedName>
</protein>
<dbReference type="PANTHER" id="PTHR42861">
    <property type="entry name" value="CALCIUM-TRANSPORTING ATPASE"/>
    <property type="match status" value="1"/>
</dbReference>
<comment type="caution">
    <text evidence="2">The sequence shown here is derived from an EMBL/GenBank/DDBJ whole genome shotgun (WGS) entry which is preliminary data.</text>
</comment>
<dbReference type="EMBL" id="CAJNOQ010032707">
    <property type="protein sequence ID" value="CAF1586508.1"/>
    <property type="molecule type" value="Genomic_DNA"/>
</dbReference>
<evidence type="ECO:0000313" key="1">
    <source>
        <dbReference type="EMBL" id="CAF1478081.1"/>
    </source>
</evidence>
<dbReference type="Proteomes" id="UP000681722">
    <property type="component" value="Unassembled WGS sequence"/>
</dbReference>
<keyword evidence="5" id="KW-1185">Reference proteome</keyword>
<evidence type="ECO:0000313" key="4">
    <source>
        <dbReference type="EMBL" id="CAF4456330.1"/>
    </source>
</evidence>
<dbReference type="EMBL" id="CAJNOK010031937">
    <property type="protein sequence ID" value="CAF1478081.1"/>
    <property type="molecule type" value="Genomic_DNA"/>
</dbReference>
<reference evidence="2" key="1">
    <citation type="submission" date="2021-02" db="EMBL/GenBank/DDBJ databases">
        <authorList>
            <person name="Nowell W R."/>
        </authorList>
    </citation>
    <scope>NUCLEOTIDE SEQUENCE</scope>
</reference>
<gene>
    <name evidence="2" type="ORF">GPM918_LOCUS41452</name>
    <name evidence="1" type="ORF">OVA965_LOCUS35942</name>
    <name evidence="4" type="ORF">SRO942_LOCUS42502</name>
    <name evidence="3" type="ORF">TMI583_LOCUS36927</name>
</gene>
<evidence type="ECO:0000313" key="2">
    <source>
        <dbReference type="EMBL" id="CAF1586508.1"/>
    </source>
</evidence>
<dbReference type="InterPro" id="IPR023298">
    <property type="entry name" value="ATPase_P-typ_TM_dom_sf"/>
</dbReference>
<dbReference type="Proteomes" id="UP000682733">
    <property type="component" value="Unassembled WGS sequence"/>
</dbReference>
<dbReference type="Proteomes" id="UP000663829">
    <property type="component" value="Unassembled WGS sequence"/>
</dbReference>
<evidence type="ECO:0000313" key="5">
    <source>
        <dbReference type="Proteomes" id="UP000663829"/>
    </source>
</evidence>
<sequence>MESAAIVAIALSNGGGQPPDWEDFVGIILLLLANSIIGFYEQRNAGNAVKELMKTLAPTAKVVCFNVLQFTKSGLRQKHSFLMLYRLRVQHENEFPKKIHSGPGFFWDISLVSHISY</sequence>
<organism evidence="2 5">
    <name type="scientific">Didymodactylos carnosus</name>
    <dbReference type="NCBI Taxonomy" id="1234261"/>
    <lineage>
        <taxon>Eukaryota</taxon>
        <taxon>Metazoa</taxon>
        <taxon>Spiralia</taxon>
        <taxon>Gnathifera</taxon>
        <taxon>Rotifera</taxon>
        <taxon>Eurotatoria</taxon>
        <taxon>Bdelloidea</taxon>
        <taxon>Philodinida</taxon>
        <taxon>Philodinidae</taxon>
        <taxon>Didymodactylos</taxon>
    </lineage>
</organism>